<dbReference type="RefSeq" id="WP_160825805.1">
    <property type="nucleotide sequence ID" value="NZ_JBHSXE010000001.1"/>
</dbReference>
<dbReference type="Proteomes" id="UP001596380">
    <property type="component" value="Unassembled WGS sequence"/>
</dbReference>
<comment type="caution">
    <text evidence="1">The sequence shown here is derived from an EMBL/GenBank/DDBJ whole genome shotgun (WGS) entry which is preliminary data.</text>
</comment>
<accession>A0ABW2CWD6</accession>
<reference evidence="2" key="1">
    <citation type="journal article" date="2019" name="Int. J. Syst. Evol. Microbiol.">
        <title>The Global Catalogue of Microorganisms (GCM) 10K type strain sequencing project: providing services to taxonomists for standard genome sequencing and annotation.</title>
        <authorList>
            <consortium name="The Broad Institute Genomics Platform"/>
            <consortium name="The Broad Institute Genome Sequencing Center for Infectious Disease"/>
            <person name="Wu L."/>
            <person name="Ma J."/>
        </authorList>
    </citation>
    <scope>NUCLEOTIDE SEQUENCE [LARGE SCALE GENOMIC DNA]</scope>
    <source>
        <strain evidence="2">JCM 3369</strain>
    </source>
</reference>
<sequence>MTGTPPPPHAPDRPDAALLTDLLTDLDRLATNLASTSYATASQAALGHLIARNPTAAQRALDGLPDRLLPQHLDAAAALTNHLARQARRRGLTLPPSTLRYLRATGADTTHTARPA</sequence>
<proteinExistence type="predicted"/>
<name>A0ABW2CWD6_9ACTN</name>
<gene>
    <name evidence="1" type="ORF">ACFQKB_36520</name>
</gene>
<protein>
    <submittedName>
        <fullName evidence="1">Uncharacterized protein</fullName>
    </submittedName>
</protein>
<organism evidence="1 2">
    <name type="scientific">Actinomadura yumaensis</name>
    <dbReference type="NCBI Taxonomy" id="111807"/>
    <lineage>
        <taxon>Bacteria</taxon>
        <taxon>Bacillati</taxon>
        <taxon>Actinomycetota</taxon>
        <taxon>Actinomycetes</taxon>
        <taxon>Streptosporangiales</taxon>
        <taxon>Thermomonosporaceae</taxon>
        <taxon>Actinomadura</taxon>
    </lineage>
</organism>
<keyword evidence="2" id="KW-1185">Reference proteome</keyword>
<evidence type="ECO:0000313" key="2">
    <source>
        <dbReference type="Proteomes" id="UP001596380"/>
    </source>
</evidence>
<dbReference type="EMBL" id="JBHSXS010000036">
    <property type="protein sequence ID" value="MFC6885311.1"/>
    <property type="molecule type" value="Genomic_DNA"/>
</dbReference>
<evidence type="ECO:0000313" key="1">
    <source>
        <dbReference type="EMBL" id="MFC6885311.1"/>
    </source>
</evidence>